<dbReference type="EMBL" id="BBSI01000017">
    <property type="protein sequence ID" value="GAM79614.1"/>
    <property type="molecule type" value="Genomic_DNA"/>
</dbReference>
<dbReference type="SUPFAM" id="SSF54427">
    <property type="entry name" value="NTF2-like"/>
    <property type="match status" value="1"/>
</dbReference>
<keyword evidence="3" id="KW-0732">Signal</keyword>
<proteinExistence type="predicted"/>
<evidence type="ECO:0000256" key="3">
    <source>
        <dbReference type="SAM" id="SignalP"/>
    </source>
</evidence>
<evidence type="ECO:0000259" key="4">
    <source>
        <dbReference type="Pfam" id="PF04280"/>
    </source>
</evidence>
<dbReference type="PATRIC" id="fig|1360.96.peg.1883"/>
<dbReference type="InterPro" id="IPR007379">
    <property type="entry name" value="Tim44-like_dom"/>
</dbReference>
<comment type="caution">
    <text evidence="5">The sequence shown here is derived from an EMBL/GenBank/DDBJ whole genome shotgun (WGS) entry which is preliminary data.</text>
</comment>
<feature type="signal peptide" evidence="3">
    <location>
        <begin position="1"/>
        <end position="26"/>
    </location>
</feature>
<keyword evidence="2" id="KW-0472">Membrane</keyword>
<feature type="chain" id="PRO_5043926699" evidence="3">
    <location>
        <begin position="27"/>
        <end position="243"/>
    </location>
</feature>
<dbReference type="Pfam" id="PF04280">
    <property type="entry name" value="Tim44"/>
    <property type="match status" value="1"/>
</dbReference>
<dbReference type="Proteomes" id="UP000031847">
    <property type="component" value="Unassembled WGS sequence"/>
</dbReference>
<keyword evidence="2" id="KW-0812">Transmembrane</keyword>
<feature type="transmembrane region" description="Helical" evidence="2">
    <location>
        <begin position="80"/>
        <end position="96"/>
    </location>
</feature>
<feature type="compositionally biased region" description="Polar residues" evidence="1">
    <location>
        <begin position="53"/>
        <end position="71"/>
    </location>
</feature>
<dbReference type="AlphaFoldDB" id="A0A0B8R023"/>
<sequence>MNQMMKKLVILLLISGLVLVTPHAFATAGGFRGGGNRSTRTGGNFGGGNTNSHYSNTGSNSYTPNSSTSRMGSRYNRGRIWKWLIVLAGLGFYFIRNRVKLPFKKRGYFQEKTLNDSALSAEIEAIFLKVQDAWDKHDLRALSESYGDNLYEKHEKILQKMSDKGQINHTRSVVLDGITRYKEVKDNQFEVDLYFVAIDYLVSVNSGQTIAGNTQERRAFKQRWTFSGQKGALRVEKMKEFKI</sequence>
<gene>
    <name evidence="5" type="ORF">JCM5805K_0722</name>
</gene>
<organism evidence="5 6">
    <name type="scientific">Lactococcus lactis subsp. lactis</name>
    <name type="common">Streptococcus lactis</name>
    <dbReference type="NCBI Taxonomy" id="1360"/>
    <lineage>
        <taxon>Bacteria</taxon>
        <taxon>Bacillati</taxon>
        <taxon>Bacillota</taxon>
        <taxon>Bacilli</taxon>
        <taxon>Lactobacillales</taxon>
        <taxon>Streptococcaceae</taxon>
        <taxon>Lactococcus</taxon>
    </lineage>
</organism>
<feature type="domain" description="Tim44-like" evidence="4">
    <location>
        <begin position="119"/>
        <end position="227"/>
    </location>
</feature>
<dbReference type="Gene3D" id="3.10.450.240">
    <property type="match status" value="1"/>
</dbReference>
<evidence type="ECO:0000313" key="6">
    <source>
        <dbReference type="Proteomes" id="UP000031847"/>
    </source>
</evidence>
<accession>A0A0B8R023</accession>
<dbReference type="InterPro" id="IPR032710">
    <property type="entry name" value="NTF2-like_dom_sf"/>
</dbReference>
<feature type="region of interest" description="Disordered" evidence="1">
    <location>
        <begin position="36"/>
        <end position="71"/>
    </location>
</feature>
<evidence type="ECO:0000256" key="2">
    <source>
        <dbReference type="SAM" id="Phobius"/>
    </source>
</evidence>
<evidence type="ECO:0000256" key="1">
    <source>
        <dbReference type="SAM" id="MobiDB-lite"/>
    </source>
</evidence>
<evidence type="ECO:0000313" key="5">
    <source>
        <dbReference type="EMBL" id="GAM79614.1"/>
    </source>
</evidence>
<protein>
    <submittedName>
        <fullName evidence="5">Uncharacterized protein conserved in bacteria</fullName>
    </submittedName>
</protein>
<reference evidence="5 6" key="1">
    <citation type="submission" date="2015-01" db="EMBL/GenBank/DDBJ databases">
        <title>Lactococcus lactis subsp.lactis JCM 5805 whole genome shotgun sequence.</title>
        <authorList>
            <person name="Fujii T."/>
            <person name="Tomita Y."/>
            <person name="Ikushima S."/>
            <person name="Fujiwara D."/>
        </authorList>
    </citation>
    <scope>NUCLEOTIDE SEQUENCE [LARGE SCALE GENOMIC DNA]</scope>
    <source>
        <strain evidence="5 6">JCM 5805</strain>
    </source>
</reference>
<name>A0A0B8R023_LACLL</name>
<keyword evidence="2" id="KW-1133">Transmembrane helix</keyword>